<gene>
    <name evidence="2" type="ordered locus">Cag_1502</name>
</gene>
<evidence type="ECO:0000256" key="1">
    <source>
        <dbReference type="SAM" id="Phobius"/>
    </source>
</evidence>
<accession>Q3AQG7</accession>
<keyword evidence="1" id="KW-1133">Transmembrane helix</keyword>
<evidence type="ECO:0008006" key="3">
    <source>
        <dbReference type="Google" id="ProtNLM"/>
    </source>
</evidence>
<dbReference type="STRING" id="340177.Cag_1502"/>
<name>Q3AQG7_CHLCH</name>
<dbReference type="KEGG" id="cch:Cag_1502"/>
<keyword evidence="1" id="KW-0812">Transmembrane</keyword>
<reference evidence="2" key="1">
    <citation type="submission" date="2005-08" db="EMBL/GenBank/DDBJ databases">
        <title>Complete sequence of Chlorobium chlorochromatii CaD3.</title>
        <authorList>
            <person name="Copeland A."/>
            <person name="Lucas S."/>
            <person name="Lapidus A."/>
            <person name="Barry K."/>
            <person name="Detter J.C."/>
            <person name="Glavina T."/>
            <person name="Hammon N."/>
            <person name="Israni S."/>
            <person name="Pitluck S."/>
            <person name="Bryant D."/>
            <person name="Schmutz J."/>
            <person name="Larimer F."/>
            <person name="Land M."/>
            <person name="Kyrpides N."/>
            <person name="Ivanova N."/>
            <person name="Richardson P."/>
        </authorList>
    </citation>
    <scope>NUCLEOTIDE SEQUENCE [LARGE SCALE GENOMIC DNA]</scope>
    <source>
        <strain evidence="2">CaD3</strain>
    </source>
</reference>
<protein>
    <recommendedName>
        <fullName evidence="3">Transmembrane protein</fullName>
    </recommendedName>
</protein>
<organism evidence="2">
    <name type="scientific">Chlorobium chlorochromatii (strain CaD3)</name>
    <dbReference type="NCBI Taxonomy" id="340177"/>
    <lineage>
        <taxon>Bacteria</taxon>
        <taxon>Pseudomonadati</taxon>
        <taxon>Chlorobiota</taxon>
        <taxon>Chlorobiia</taxon>
        <taxon>Chlorobiales</taxon>
        <taxon>Chlorobiaceae</taxon>
        <taxon>Chlorobium/Pelodictyon group</taxon>
        <taxon>Chlorobium</taxon>
    </lineage>
</organism>
<proteinExistence type="predicted"/>
<feature type="transmembrane region" description="Helical" evidence="1">
    <location>
        <begin position="67"/>
        <end position="91"/>
    </location>
</feature>
<feature type="transmembrane region" description="Helical" evidence="1">
    <location>
        <begin position="130"/>
        <end position="153"/>
    </location>
</feature>
<dbReference type="HOGENOM" id="CLU_1709984_0_0_10"/>
<evidence type="ECO:0000313" key="2">
    <source>
        <dbReference type="EMBL" id="ABB28758.1"/>
    </source>
</evidence>
<dbReference type="OrthoDB" id="598221at2"/>
<dbReference type="eggNOG" id="COG1262">
    <property type="taxonomic scope" value="Bacteria"/>
</dbReference>
<keyword evidence="1" id="KW-0472">Membrane</keyword>
<sequence length="166" mass="17853">MDNDDEILDSAPISKSDEELEKGFVAAIVEQPKLMDELAKQLVALSLAIPGIYATALKLLAGDDAVASSLPCIIGAFVFWALSLVFAFVSLTPREWHVERTLLRRNGASKNGAPLSIEEFFKVSARYKRALLIAATACCFVGICLACVAVFTVTPPNLSVPQTVQP</sequence>
<dbReference type="AlphaFoldDB" id="Q3AQG7"/>
<dbReference type="EMBL" id="CP000108">
    <property type="protein sequence ID" value="ABB28758.1"/>
    <property type="molecule type" value="Genomic_DNA"/>
</dbReference>